<dbReference type="CDD" id="cd16448">
    <property type="entry name" value="RING-H2"/>
    <property type="match status" value="1"/>
</dbReference>
<dbReference type="Proteomes" id="UP000009168">
    <property type="component" value="Unassembled WGS sequence"/>
</dbReference>
<dbReference type="InterPro" id="IPR051834">
    <property type="entry name" value="RING_finger_E3_ligase"/>
</dbReference>
<dbReference type="RefSeq" id="XP_001010653.2">
    <property type="nucleotide sequence ID" value="XM_001010653.3"/>
</dbReference>
<dbReference type="InterPro" id="IPR013083">
    <property type="entry name" value="Znf_RING/FYVE/PHD"/>
</dbReference>
<dbReference type="PANTHER" id="PTHR45931">
    <property type="entry name" value="SI:CH211-59O9.10"/>
    <property type="match status" value="1"/>
</dbReference>
<dbReference type="KEGG" id="tet:TTHERM_00112580"/>
<dbReference type="PANTHER" id="PTHR45931:SF3">
    <property type="entry name" value="RING ZINC FINGER-CONTAINING PROTEIN"/>
    <property type="match status" value="1"/>
</dbReference>
<keyword evidence="5" id="KW-1133">Transmembrane helix</keyword>
<evidence type="ECO:0000256" key="1">
    <source>
        <dbReference type="ARBA" id="ARBA00022723"/>
    </source>
</evidence>
<keyword evidence="2 4" id="KW-0863">Zinc-finger</keyword>
<dbReference type="GO" id="GO:0061630">
    <property type="term" value="F:ubiquitin protein ligase activity"/>
    <property type="evidence" value="ECO:0007669"/>
    <property type="project" value="TreeGrafter"/>
</dbReference>
<dbReference type="Gene3D" id="3.30.40.10">
    <property type="entry name" value="Zinc/RING finger domain, C3HC4 (zinc finger)"/>
    <property type="match status" value="1"/>
</dbReference>
<keyword evidence="9" id="KW-1185">Reference proteome</keyword>
<dbReference type="SMART" id="SM00184">
    <property type="entry name" value="RING"/>
    <property type="match status" value="1"/>
</dbReference>
<dbReference type="GO" id="GO:0005634">
    <property type="term" value="C:nucleus"/>
    <property type="evidence" value="ECO:0007669"/>
    <property type="project" value="TreeGrafter"/>
</dbReference>
<evidence type="ECO:0000256" key="5">
    <source>
        <dbReference type="SAM" id="Phobius"/>
    </source>
</evidence>
<keyword evidence="1" id="KW-0479">Metal-binding</keyword>
<evidence type="ECO:0000256" key="4">
    <source>
        <dbReference type="PROSITE-ProRule" id="PRU00175"/>
    </source>
</evidence>
<dbReference type="InterPro" id="IPR001841">
    <property type="entry name" value="Znf_RING"/>
</dbReference>
<dbReference type="GeneID" id="7843520"/>
<dbReference type="GO" id="GO:0008270">
    <property type="term" value="F:zinc ion binding"/>
    <property type="evidence" value="ECO:0007669"/>
    <property type="project" value="UniProtKB-KW"/>
</dbReference>
<dbReference type="InterPro" id="IPR000742">
    <property type="entry name" value="EGF"/>
</dbReference>
<dbReference type="PROSITE" id="PS50089">
    <property type="entry name" value="ZF_RING_2"/>
    <property type="match status" value="1"/>
</dbReference>
<feature type="signal peptide" evidence="6">
    <location>
        <begin position="1"/>
        <end position="25"/>
    </location>
</feature>
<feature type="transmembrane region" description="Helical" evidence="5">
    <location>
        <begin position="395"/>
        <end position="415"/>
    </location>
</feature>
<dbReference type="GO" id="GO:0006511">
    <property type="term" value="P:ubiquitin-dependent protein catabolic process"/>
    <property type="evidence" value="ECO:0007669"/>
    <property type="project" value="TreeGrafter"/>
</dbReference>
<reference evidence="9" key="1">
    <citation type="journal article" date="2006" name="PLoS Biol.">
        <title>Macronuclear genome sequence of the ciliate Tetrahymena thermophila, a model eukaryote.</title>
        <authorList>
            <person name="Eisen J.A."/>
            <person name="Coyne R.S."/>
            <person name="Wu M."/>
            <person name="Wu D."/>
            <person name="Thiagarajan M."/>
            <person name="Wortman J.R."/>
            <person name="Badger J.H."/>
            <person name="Ren Q."/>
            <person name="Amedeo P."/>
            <person name="Jones K.M."/>
            <person name="Tallon L.J."/>
            <person name="Delcher A.L."/>
            <person name="Salzberg S.L."/>
            <person name="Silva J.C."/>
            <person name="Haas B.J."/>
            <person name="Majoros W.H."/>
            <person name="Farzad M."/>
            <person name="Carlton J.M."/>
            <person name="Smith R.K. Jr."/>
            <person name="Garg J."/>
            <person name="Pearlman R.E."/>
            <person name="Karrer K.M."/>
            <person name="Sun L."/>
            <person name="Manning G."/>
            <person name="Elde N.C."/>
            <person name="Turkewitz A.P."/>
            <person name="Asai D.J."/>
            <person name="Wilkes D.E."/>
            <person name="Wang Y."/>
            <person name="Cai H."/>
            <person name="Collins K."/>
            <person name="Stewart B.A."/>
            <person name="Lee S.R."/>
            <person name="Wilamowska K."/>
            <person name="Weinberg Z."/>
            <person name="Ruzzo W.L."/>
            <person name="Wloga D."/>
            <person name="Gaertig J."/>
            <person name="Frankel J."/>
            <person name="Tsao C.-C."/>
            <person name="Gorovsky M.A."/>
            <person name="Keeling P.J."/>
            <person name="Waller R.F."/>
            <person name="Patron N.J."/>
            <person name="Cherry J.M."/>
            <person name="Stover N.A."/>
            <person name="Krieger C.J."/>
            <person name="del Toro C."/>
            <person name="Ryder H.F."/>
            <person name="Williamson S.C."/>
            <person name="Barbeau R.A."/>
            <person name="Hamilton E.P."/>
            <person name="Orias E."/>
        </authorList>
    </citation>
    <scope>NUCLEOTIDE SEQUENCE [LARGE SCALE GENOMIC DNA]</scope>
    <source>
        <strain evidence="9">SB210</strain>
    </source>
</reference>
<organism evidence="8 9">
    <name type="scientific">Tetrahymena thermophila (strain SB210)</name>
    <dbReference type="NCBI Taxonomy" id="312017"/>
    <lineage>
        <taxon>Eukaryota</taxon>
        <taxon>Sar</taxon>
        <taxon>Alveolata</taxon>
        <taxon>Ciliophora</taxon>
        <taxon>Intramacronucleata</taxon>
        <taxon>Oligohymenophorea</taxon>
        <taxon>Hymenostomatida</taxon>
        <taxon>Tetrahymenina</taxon>
        <taxon>Tetrahymenidae</taxon>
        <taxon>Tetrahymena</taxon>
    </lineage>
</organism>
<protein>
    <submittedName>
        <fullName evidence="8">Zinc finger, C3HC4 type (RING finger) protein</fullName>
    </submittedName>
</protein>
<name>Q22ZB3_TETTS</name>
<dbReference type="HOGENOM" id="CLU_563253_0_0_1"/>
<keyword evidence="6" id="KW-0732">Signal</keyword>
<feature type="domain" description="RING-type" evidence="7">
    <location>
        <begin position="478"/>
        <end position="519"/>
    </location>
</feature>
<dbReference type="PROSITE" id="PS01186">
    <property type="entry name" value="EGF_2"/>
    <property type="match status" value="1"/>
</dbReference>
<gene>
    <name evidence="8" type="ORF">TTHERM_00112580</name>
</gene>
<dbReference type="EMBL" id="GG662798">
    <property type="protein sequence ID" value="EAR90408.2"/>
    <property type="molecule type" value="Genomic_DNA"/>
</dbReference>
<proteinExistence type="predicted"/>
<keyword evidence="5" id="KW-0812">Transmembrane</keyword>
<accession>Q22ZB3</accession>
<dbReference type="Pfam" id="PF13639">
    <property type="entry name" value="zf-RING_2"/>
    <property type="match status" value="1"/>
</dbReference>
<dbReference type="STRING" id="312017.Q22ZB3"/>
<dbReference type="OrthoDB" id="378752at2759"/>
<dbReference type="InParanoid" id="Q22ZB3"/>
<dbReference type="AlphaFoldDB" id="Q22ZB3"/>
<sequence>MKQPLTKKYLVVISLLYMSLLSVQALDQQDEQENQPYIVIQSTIQLDYYSYYYTIPLDLDALKSYQTNHFSFQDETLLTKNQLSQYFVGNIAIEFQVDSDIEFSTFLYTTNYSNKTSLRLFKNVHNNNHLKINRNSDQKLEIILQRIKEQETDNDDEEEITGTYKEEQKNNQTQNNKQFPTHLNYTLKIINLNQSQKYCPYNCYGNGECQADGMCQCNEGFSPIFYCMIEVKDLKLDFEEISDLQISEIQNSPRQNKLGQSQNNNLFQMNYARLQINNIEDFKNQVLYKQQFYGVPNEILISFYYIKNYTDNQPSIQILDDHNYFKVLETEEKIDDGENRFVSTFQIINLDYYKFLVDQDTQGQLITFAYNKNLNNFQIEIQVLYDDFKLLYESIQILVIALLSILLFIFLAITLKKNDNQESQIRQLSIRQINELTYLKRSHQQNIDIQSIMKNQMISFVYDLQSSKNQENGTHAECFICLSAYEESDELCKTKCGHVFHKNCIQAWVSKNQVCPIDRNCIFDGKPISKEQVNQLNN</sequence>
<keyword evidence="5" id="KW-0472">Membrane</keyword>
<evidence type="ECO:0000256" key="6">
    <source>
        <dbReference type="SAM" id="SignalP"/>
    </source>
</evidence>
<feature type="chain" id="PRO_5004201762" evidence="6">
    <location>
        <begin position="26"/>
        <end position="538"/>
    </location>
</feature>
<evidence type="ECO:0000313" key="9">
    <source>
        <dbReference type="Proteomes" id="UP000009168"/>
    </source>
</evidence>
<evidence type="ECO:0000256" key="2">
    <source>
        <dbReference type="ARBA" id="ARBA00022771"/>
    </source>
</evidence>
<keyword evidence="3" id="KW-0862">Zinc</keyword>
<evidence type="ECO:0000256" key="3">
    <source>
        <dbReference type="ARBA" id="ARBA00022833"/>
    </source>
</evidence>
<dbReference type="SUPFAM" id="SSF57850">
    <property type="entry name" value="RING/U-box"/>
    <property type="match status" value="1"/>
</dbReference>
<evidence type="ECO:0000259" key="7">
    <source>
        <dbReference type="PROSITE" id="PS50089"/>
    </source>
</evidence>
<evidence type="ECO:0000313" key="8">
    <source>
        <dbReference type="EMBL" id="EAR90408.2"/>
    </source>
</evidence>